<dbReference type="Pfam" id="PF00121">
    <property type="entry name" value="TIM"/>
    <property type="match status" value="1"/>
</dbReference>
<dbReference type="STRING" id="578461.R0KTX7"/>
<dbReference type="PANTHER" id="PTHR21139:SF2">
    <property type="entry name" value="TRIOSEPHOSPHATE ISOMERASE"/>
    <property type="match status" value="1"/>
</dbReference>
<dbReference type="OrthoDB" id="6715177at2759"/>
<dbReference type="GO" id="GO:0004807">
    <property type="term" value="F:triose-phosphate isomerase activity"/>
    <property type="evidence" value="ECO:0007669"/>
    <property type="project" value="UniProtKB-EC"/>
</dbReference>
<organism evidence="5 6">
    <name type="scientific">Nosema bombycis (strain CQ1 / CVCC 102059)</name>
    <name type="common">Microsporidian parasite</name>
    <name type="synonym">Pebrine of silkworm</name>
    <dbReference type="NCBI Taxonomy" id="578461"/>
    <lineage>
        <taxon>Eukaryota</taxon>
        <taxon>Fungi</taxon>
        <taxon>Fungi incertae sedis</taxon>
        <taxon>Microsporidia</taxon>
        <taxon>Nosematidae</taxon>
        <taxon>Nosema</taxon>
    </lineage>
</organism>
<dbReference type="InterPro" id="IPR013785">
    <property type="entry name" value="Aldolase_TIM"/>
</dbReference>
<comment type="similarity">
    <text evidence="1 4">Belongs to the triosephosphate isomerase family.</text>
</comment>
<comment type="subunit">
    <text evidence="2">Homodimer.</text>
</comment>
<gene>
    <name evidence="5" type="primary">TPIS</name>
    <name evidence="5" type="ORF">NBO_63g0006</name>
</gene>
<evidence type="ECO:0000313" key="6">
    <source>
        <dbReference type="Proteomes" id="UP000016927"/>
    </source>
</evidence>
<dbReference type="AlphaFoldDB" id="R0KTX7"/>
<keyword evidence="3 4" id="KW-0413">Isomerase</keyword>
<dbReference type="HOGENOM" id="CLU_024251_2_0_1"/>
<evidence type="ECO:0000256" key="1">
    <source>
        <dbReference type="ARBA" id="ARBA00007422"/>
    </source>
</evidence>
<proteinExistence type="inferred from homology"/>
<accession>R0KTX7</accession>
<dbReference type="VEuPathDB" id="MicrosporidiaDB:NBO_63g0006"/>
<dbReference type="UniPathway" id="UPA00138"/>
<comment type="pathway">
    <text evidence="4">Carbohydrate biosynthesis; gluconeogenesis.</text>
</comment>
<dbReference type="GO" id="GO:0005829">
    <property type="term" value="C:cytosol"/>
    <property type="evidence" value="ECO:0007669"/>
    <property type="project" value="TreeGrafter"/>
</dbReference>
<dbReference type="GO" id="GO:0006096">
    <property type="term" value="P:glycolytic process"/>
    <property type="evidence" value="ECO:0007669"/>
    <property type="project" value="UniProtKB-UniPathway"/>
</dbReference>
<dbReference type="SUPFAM" id="SSF51351">
    <property type="entry name" value="Triosephosphate isomerase (TIM)"/>
    <property type="match status" value="1"/>
</dbReference>
<comment type="pathway">
    <text evidence="4">Carbohydrate degradation; glycolysis; D-glyceraldehyde 3-phosphate from glycerone phosphate: step 1/1.</text>
</comment>
<keyword evidence="4" id="KW-0312">Gluconeogenesis</keyword>
<dbReference type="GO" id="GO:0019563">
    <property type="term" value="P:glycerol catabolic process"/>
    <property type="evidence" value="ECO:0007669"/>
    <property type="project" value="TreeGrafter"/>
</dbReference>
<evidence type="ECO:0000256" key="4">
    <source>
        <dbReference type="RuleBase" id="RU363013"/>
    </source>
</evidence>
<dbReference type="PANTHER" id="PTHR21139">
    <property type="entry name" value="TRIOSEPHOSPHATE ISOMERASE"/>
    <property type="match status" value="1"/>
</dbReference>
<dbReference type="InterPro" id="IPR000652">
    <property type="entry name" value="Triosephosphate_isomerase"/>
</dbReference>
<dbReference type="UniPathway" id="UPA00109">
    <property type="reaction ID" value="UER00189"/>
</dbReference>
<dbReference type="Proteomes" id="UP000016927">
    <property type="component" value="Unassembled WGS sequence"/>
</dbReference>
<comment type="catalytic activity">
    <reaction evidence="4">
        <text>D-glyceraldehyde 3-phosphate = dihydroxyacetone phosphate</text>
        <dbReference type="Rhea" id="RHEA:18585"/>
        <dbReference type="ChEBI" id="CHEBI:57642"/>
        <dbReference type="ChEBI" id="CHEBI:59776"/>
        <dbReference type="EC" id="5.3.1.1"/>
    </reaction>
</comment>
<dbReference type="Gene3D" id="3.20.20.70">
    <property type="entry name" value="Aldolase class I"/>
    <property type="match status" value="1"/>
</dbReference>
<sequence>MKPFILGTWKANEGMNMLEGLTYNPDIIEVCIAPPDIYIDDVRKNSPPHLKLASQNCSKFKEGPFTGETPASLLKKKGVEYVIIGHCERRLNFNENSEVLTLKIRRGLEAGLRVILCLGENCLDIEGVNRMSILYRQFFSTVGKDITIDIGYIPVWSIGTGIAPSPKDLEETFRNLRKWADSINVKGRILYGGSLSSQNIENYLNIKGCDGFMLGNMSLVDDFHEVLKIIQDSVTKKNKQ</sequence>
<protein>
    <recommendedName>
        <fullName evidence="4">Triosephosphate isomerase</fullName>
        <ecNumber evidence="4">5.3.1.1</ecNumber>
    </recommendedName>
</protein>
<dbReference type="OMA" id="IEKNGTM"/>
<keyword evidence="4" id="KW-0324">Glycolysis</keyword>
<dbReference type="GO" id="GO:0006094">
    <property type="term" value="P:gluconeogenesis"/>
    <property type="evidence" value="ECO:0007669"/>
    <property type="project" value="UniProtKB-UniPathway"/>
</dbReference>
<dbReference type="GO" id="GO:0046166">
    <property type="term" value="P:glyceraldehyde-3-phosphate biosynthetic process"/>
    <property type="evidence" value="ECO:0007669"/>
    <property type="project" value="TreeGrafter"/>
</dbReference>
<evidence type="ECO:0000313" key="5">
    <source>
        <dbReference type="EMBL" id="EOB13687.1"/>
    </source>
</evidence>
<name>R0KTX7_NOSB1</name>
<dbReference type="InterPro" id="IPR035990">
    <property type="entry name" value="TIM_sf"/>
</dbReference>
<evidence type="ECO:0000256" key="3">
    <source>
        <dbReference type="ARBA" id="ARBA00023235"/>
    </source>
</evidence>
<dbReference type="EC" id="5.3.1.1" evidence="4"/>
<keyword evidence="6" id="KW-1185">Reference proteome</keyword>
<evidence type="ECO:0000256" key="2">
    <source>
        <dbReference type="ARBA" id="ARBA00011738"/>
    </source>
</evidence>
<dbReference type="CDD" id="cd00311">
    <property type="entry name" value="TIM"/>
    <property type="match status" value="1"/>
</dbReference>
<dbReference type="PROSITE" id="PS51440">
    <property type="entry name" value="TIM_2"/>
    <property type="match status" value="1"/>
</dbReference>
<dbReference type="EMBL" id="KB908971">
    <property type="protein sequence ID" value="EOB13687.1"/>
    <property type="molecule type" value="Genomic_DNA"/>
</dbReference>
<reference evidence="5 6" key="1">
    <citation type="journal article" date="2013" name="BMC Genomics">
        <title>Comparative genomics of parasitic silkworm microsporidia reveal an association between genome expansion and host adaptation.</title>
        <authorList>
            <person name="Pan G."/>
            <person name="Xu J."/>
            <person name="Li T."/>
            <person name="Xia Q."/>
            <person name="Liu S.L."/>
            <person name="Zhang G."/>
            <person name="Li S."/>
            <person name="Li C."/>
            <person name="Liu H."/>
            <person name="Yang L."/>
            <person name="Liu T."/>
            <person name="Zhang X."/>
            <person name="Wu Z."/>
            <person name="Fan W."/>
            <person name="Dang X."/>
            <person name="Xiang H."/>
            <person name="Tao M."/>
            <person name="Li Y."/>
            <person name="Hu J."/>
            <person name="Li Z."/>
            <person name="Lin L."/>
            <person name="Luo J."/>
            <person name="Geng L."/>
            <person name="Wang L."/>
            <person name="Long M."/>
            <person name="Wan Y."/>
            <person name="He N."/>
            <person name="Zhang Z."/>
            <person name="Lu C."/>
            <person name="Keeling P.J."/>
            <person name="Wang J."/>
            <person name="Xiang Z."/>
            <person name="Zhou Z."/>
        </authorList>
    </citation>
    <scope>NUCLEOTIDE SEQUENCE [LARGE SCALE GENOMIC DNA]</scope>
    <source>
        <strain evidence="6">CQ1 / CVCC 102059</strain>
    </source>
</reference>